<evidence type="ECO:0000313" key="2">
    <source>
        <dbReference type="Proteomes" id="UP000595140"/>
    </source>
</evidence>
<dbReference type="EMBL" id="OOIL02002754">
    <property type="protein sequence ID" value="VFQ84470.1"/>
    <property type="molecule type" value="Genomic_DNA"/>
</dbReference>
<protein>
    <submittedName>
        <fullName evidence="1">Uncharacterized protein</fullName>
    </submittedName>
</protein>
<reference evidence="1 2" key="1">
    <citation type="submission" date="2018-04" db="EMBL/GenBank/DDBJ databases">
        <authorList>
            <person name="Vogel A."/>
        </authorList>
    </citation>
    <scope>NUCLEOTIDE SEQUENCE [LARGE SCALE GENOMIC DNA]</scope>
</reference>
<proteinExistence type="predicted"/>
<evidence type="ECO:0000313" key="1">
    <source>
        <dbReference type="EMBL" id="VFQ84470.1"/>
    </source>
</evidence>
<accession>A0A484M6I7</accession>
<gene>
    <name evidence="1" type="ORF">CCAM_LOCUS26246</name>
</gene>
<name>A0A484M6I7_9ASTE</name>
<keyword evidence="2" id="KW-1185">Reference proteome</keyword>
<sequence>MVNLNPRKHLIPKPVGSIKASRIIVFQPLCRGIQQFGRSAAKAIRGEVVSVNHSLHSSMWKETPAS</sequence>
<dbReference type="Proteomes" id="UP000595140">
    <property type="component" value="Unassembled WGS sequence"/>
</dbReference>
<organism evidence="1 2">
    <name type="scientific">Cuscuta campestris</name>
    <dbReference type="NCBI Taxonomy" id="132261"/>
    <lineage>
        <taxon>Eukaryota</taxon>
        <taxon>Viridiplantae</taxon>
        <taxon>Streptophyta</taxon>
        <taxon>Embryophyta</taxon>
        <taxon>Tracheophyta</taxon>
        <taxon>Spermatophyta</taxon>
        <taxon>Magnoliopsida</taxon>
        <taxon>eudicotyledons</taxon>
        <taxon>Gunneridae</taxon>
        <taxon>Pentapetalae</taxon>
        <taxon>asterids</taxon>
        <taxon>lamiids</taxon>
        <taxon>Solanales</taxon>
        <taxon>Convolvulaceae</taxon>
        <taxon>Cuscuteae</taxon>
        <taxon>Cuscuta</taxon>
        <taxon>Cuscuta subgen. Grammica</taxon>
        <taxon>Cuscuta sect. Cleistogrammica</taxon>
    </lineage>
</organism>
<dbReference type="AlphaFoldDB" id="A0A484M6I7"/>